<sequence>MPEKRARNILLVEDNSDHAELVNIVLQSINLDHELFRVSNGEKALDFLFQRGDYTDKNLCPRPDVVLLDLRLPKIDGLEVLKYIRESEQLKDIPVVVVTSSAADRDRKQAESHNVHSYVLKPYFEHLSKILTEIGFVSHA</sequence>
<evidence type="ECO:0000313" key="3">
    <source>
        <dbReference type="EMBL" id="RJP61378.1"/>
    </source>
</evidence>
<evidence type="ECO:0000313" key="4">
    <source>
        <dbReference type="Proteomes" id="UP000266426"/>
    </source>
</evidence>
<dbReference type="InterPro" id="IPR011006">
    <property type="entry name" value="CheY-like_superfamily"/>
</dbReference>
<dbReference type="Pfam" id="PF00072">
    <property type="entry name" value="Response_reg"/>
    <property type="match status" value="1"/>
</dbReference>
<feature type="domain" description="Response regulatory" evidence="2">
    <location>
        <begin position="8"/>
        <end position="136"/>
    </location>
</feature>
<accession>A0A3A4R8M8</accession>
<proteinExistence type="predicted"/>
<dbReference type="PANTHER" id="PTHR44520">
    <property type="entry name" value="RESPONSE REGULATOR RCP1-RELATED"/>
    <property type="match status" value="1"/>
</dbReference>
<reference evidence="3 4" key="1">
    <citation type="journal article" date="2017" name="ISME J.">
        <title>Energy and carbon metabolisms in a deep terrestrial subsurface fluid microbial community.</title>
        <authorList>
            <person name="Momper L."/>
            <person name="Jungbluth S.P."/>
            <person name="Lee M.D."/>
            <person name="Amend J.P."/>
        </authorList>
    </citation>
    <scope>NUCLEOTIDE SEQUENCE [LARGE SCALE GENOMIC DNA]</scope>
    <source>
        <strain evidence="3">SURF_26</strain>
    </source>
</reference>
<protein>
    <submittedName>
        <fullName evidence="3">Response regulator</fullName>
    </submittedName>
</protein>
<dbReference type="InterPro" id="IPR001789">
    <property type="entry name" value="Sig_transdc_resp-reg_receiver"/>
</dbReference>
<organism evidence="3 4">
    <name type="scientific">Candidatus Auribacter fodinae</name>
    <dbReference type="NCBI Taxonomy" id="2093366"/>
    <lineage>
        <taxon>Bacteria</taxon>
        <taxon>Pseudomonadati</taxon>
        <taxon>Candidatus Auribacterota</taxon>
        <taxon>Candidatus Auribacteria</taxon>
        <taxon>Candidatus Auribacterales</taxon>
        <taxon>Candidatus Auribacteraceae</taxon>
        <taxon>Candidatus Auribacter</taxon>
    </lineage>
</organism>
<dbReference type="AlphaFoldDB" id="A0A3A4R8M8"/>
<dbReference type="Proteomes" id="UP000266426">
    <property type="component" value="Unassembled WGS sequence"/>
</dbReference>
<dbReference type="SUPFAM" id="SSF52172">
    <property type="entry name" value="CheY-like"/>
    <property type="match status" value="1"/>
</dbReference>
<feature type="modified residue" description="4-aspartylphosphate" evidence="1">
    <location>
        <position position="69"/>
    </location>
</feature>
<comment type="caution">
    <text evidence="3">The sequence shown here is derived from an EMBL/GenBank/DDBJ whole genome shotgun (WGS) entry which is preliminary data.</text>
</comment>
<evidence type="ECO:0000259" key="2">
    <source>
        <dbReference type="PROSITE" id="PS50110"/>
    </source>
</evidence>
<dbReference type="InterPro" id="IPR052893">
    <property type="entry name" value="TCS_response_regulator"/>
</dbReference>
<dbReference type="CDD" id="cd17557">
    <property type="entry name" value="REC_Rcp-like"/>
    <property type="match status" value="1"/>
</dbReference>
<dbReference type="SMART" id="SM00448">
    <property type="entry name" value="REC"/>
    <property type="match status" value="1"/>
</dbReference>
<dbReference type="PANTHER" id="PTHR44520:SF1">
    <property type="entry name" value="TWO-COMPONENT SYSTEM REGULATORY PROTEIN"/>
    <property type="match status" value="1"/>
</dbReference>
<dbReference type="PROSITE" id="PS50110">
    <property type="entry name" value="RESPONSE_REGULATORY"/>
    <property type="match status" value="1"/>
</dbReference>
<dbReference type="EMBL" id="QZJZ01000013">
    <property type="protein sequence ID" value="RJP61378.1"/>
    <property type="molecule type" value="Genomic_DNA"/>
</dbReference>
<name>A0A3A4R8M8_9BACT</name>
<dbReference type="Gene3D" id="3.40.50.2300">
    <property type="match status" value="1"/>
</dbReference>
<dbReference type="GO" id="GO:0000160">
    <property type="term" value="P:phosphorelay signal transduction system"/>
    <property type="evidence" value="ECO:0007669"/>
    <property type="project" value="InterPro"/>
</dbReference>
<keyword evidence="1" id="KW-0597">Phosphoprotein</keyword>
<gene>
    <name evidence="3" type="ORF">C4541_01890</name>
</gene>
<evidence type="ECO:0000256" key="1">
    <source>
        <dbReference type="PROSITE-ProRule" id="PRU00169"/>
    </source>
</evidence>